<keyword evidence="3" id="KW-0547">Nucleotide-binding</keyword>
<dbReference type="Pfam" id="PF00005">
    <property type="entry name" value="ABC_tran"/>
    <property type="match status" value="1"/>
</dbReference>
<comment type="similarity">
    <text evidence="1">Belongs to the ABC transporter superfamily.</text>
</comment>
<evidence type="ECO:0000313" key="6">
    <source>
        <dbReference type="EMBL" id="KKS84978.1"/>
    </source>
</evidence>
<feature type="domain" description="ABC transporter" evidence="5">
    <location>
        <begin position="6"/>
        <end position="235"/>
    </location>
</feature>
<dbReference type="SMART" id="SM00382">
    <property type="entry name" value="AAA"/>
    <property type="match status" value="1"/>
</dbReference>
<dbReference type="STRING" id="1618436.UV59_C0012G0071"/>
<keyword evidence="4" id="KW-0067">ATP-binding</keyword>
<dbReference type="InterPro" id="IPR003593">
    <property type="entry name" value="AAA+_ATPase"/>
</dbReference>
<proteinExistence type="inferred from homology"/>
<evidence type="ECO:0000259" key="5">
    <source>
        <dbReference type="PROSITE" id="PS50893"/>
    </source>
</evidence>
<evidence type="ECO:0000256" key="1">
    <source>
        <dbReference type="ARBA" id="ARBA00005417"/>
    </source>
</evidence>
<dbReference type="CDD" id="cd03230">
    <property type="entry name" value="ABC_DR_subfamily_A"/>
    <property type="match status" value="1"/>
</dbReference>
<keyword evidence="2" id="KW-0813">Transport</keyword>
<protein>
    <submittedName>
        <fullName evidence="6">ABC transporter, ATPase subunit</fullName>
    </submittedName>
</protein>
<dbReference type="Gene3D" id="3.40.50.300">
    <property type="entry name" value="P-loop containing nucleotide triphosphate hydrolases"/>
    <property type="match status" value="1"/>
</dbReference>
<dbReference type="SUPFAM" id="SSF52540">
    <property type="entry name" value="P-loop containing nucleoside triphosphate hydrolases"/>
    <property type="match status" value="1"/>
</dbReference>
<evidence type="ECO:0000256" key="2">
    <source>
        <dbReference type="ARBA" id="ARBA00022448"/>
    </source>
</evidence>
<name>A0A0G1FDQ0_9BACT</name>
<dbReference type="PANTHER" id="PTHR42711">
    <property type="entry name" value="ABC TRANSPORTER ATP-BINDING PROTEIN"/>
    <property type="match status" value="1"/>
</dbReference>
<dbReference type="InterPro" id="IPR050763">
    <property type="entry name" value="ABC_transporter_ATP-binding"/>
</dbReference>
<evidence type="ECO:0000313" key="7">
    <source>
        <dbReference type="Proteomes" id="UP000034543"/>
    </source>
</evidence>
<organism evidence="6 7">
    <name type="scientific">Candidatus Gottesmanbacteria bacterium GW2011_GWA1_43_11</name>
    <dbReference type="NCBI Taxonomy" id="1618436"/>
    <lineage>
        <taxon>Bacteria</taxon>
        <taxon>Candidatus Gottesmaniibacteriota</taxon>
    </lineage>
</organism>
<accession>A0A0G1FDQ0</accession>
<dbReference type="AlphaFoldDB" id="A0A0G1FDQ0"/>
<evidence type="ECO:0000256" key="4">
    <source>
        <dbReference type="ARBA" id="ARBA00022840"/>
    </source>
</evidence>
<dbReference type="PROSITE" id="PS50893">
    <property type="entry name" value="ABC_TRANSPORTER_2"/>
    <property type="match status" value="1"/>
</dbReference>
<dbReference type="GO" id="GO:0005524">
    <property type="term" value="F:ATP binding"/>
    <property type="evidence" value="ECO:0007669"/>
    <property type="project" value="UniProtKB-KW"/>
</dbReference>
<reference evidence="6 7" key="1">
    <citation type="journal article" date="2015" name="Nature">
        <title>rRNA introns, odd ribosomes, and small enigmatic genomes across a large radiation of phyla.</title>
        <authorList>
            <person name="Brown C.T."/>
            <person name="Hug L.A."/>
            <person name="Thomas B.C."/>
            <person name="Sharon I."/>
            <person name="Castelle C.J."/>
            <person name="Singh A."/>
            <person name="Wilkins M.J."/>
            <person name="Williams K.H."/>
            <person name="Banfield J.F."/>
        </authorList>
    </citation>
    <scope>NUCLEOTIDE SEQUENCE [LARGE SCALE GENOMIC DNA]</scope>
</reference>
<comment type="caution">
    <text evidence="6">The sequence shown here is derived from an EMBL/GenBank/DDBJ whole genome shotgun (WGS) entry which is preliminary data.</text>
</comment>
<dbReference type="EMBL" id="LCFB01000012">
    <property type="protein sequence ID" value="KKS84978.1"/>
    <property type="molecule type" value="Genomic_DNA"/>
</dbReference>
<dbReference type="InterPro" id="IPR003439">
    <property type="entry name" value="ABC_transporter-like_ATP-bd"/>
</dbReference>
<evidence type="ECO:0000256" key="3">
    <source>
        <dbReference type="ARBA" id="ARBA00022741"/>
    </source>
</evidence>
<dbReference type="InterPro" id="IPR027417">
    <property type="entry name" value="P-loop_NTPase"/>
</dbReference>
<gene>
    <name evidence="6" type="ORF">UV59_C0012G0071</name>
</gene>
<dbReference type="GO" id="GO:0016887">
    <property type="term" value="F:ATP hydrolysis activity"/>
    <property type="evidence" value="ECO:0007669"/>
    <property type="project" value="InterPro"/>
</dbReference>
<dbReference type="Proteomes" id="UP000034543">
    <property type="component" value="Unassembled WGS sequence"/>
</dbReference>
<sequence>MTKVVLQVKNLSKTFKNFTAVDGISFAVKEGEIVGLLGPNGAGKTTTIQMLLGLMTPTKGEIQYFGKSLVTHREVILKRINHTSGYSRLPWRLSVWENLDVYGHLYEVKNHHQKIRELAEAFEITDLLPRRVLDLSAGQTTRALLVKAFLNDPEVLLLDEPTASLDPDIADKIRDYIITERKKRSLSIFMTSHNMQEVEELCDRVIFLSHGQVLAVDTPDGLARRNKESEVQLMVKDGLKRLIQMASERKWNFNEKNRFITLTIPEEEIASFLNAISRQNIKYADIQIVRPSLEDFFLSVVEGKNE</sequence>
<dbReference type="PANTHER" id="PTHR42711:SF5">
    <property type="entry name" value="ABC TRANSPORTER ATP-BINDING PROTEIN NATA"/>
    <property type="match status" value="1"/>
</dbReference>